<accession>A0A395NR87</accession>
<dbReference type="Pfam" id="PF13086">
    <property type="entry name" value="AAA_11"/>
    <property type="match status" value="1"/>
</dbReference>
<evidence type="ECO:0000313" key="2">
    <source>
        <dbReference type="EMBL" id="RFU78586.1"/>
    </source>
</evidence>
<dbReference type="GO" id="GO:0004386">
    <property type="term" value="F:helicase activity"/>
    <property type="evidence" value="ECO:0007669"/>
    <property type="project" value="InterPro"/>
</dbReference>
<dbReference type="STRING" id="490622.A0A395NR87"/>
<reference evidence="2 3" key="1">
    <citation type="journal article" date="2018" name="PLoS Pathog.">
        <title>Evolution of structural diversity of trichothecenes, a family of toxins produced by plant pathogenic and entomopathogenic fungi.</title>
        <authorList>
            <person name="Proctor R.H."/>
            <person name="McCormick S.P."/>
            <person name="Kim H.S."/>
            <person name="Cardoza R.E."/>
            <person name="Stanley A.M."/>
            <person name="Lindo L."/>
            <person name="Kelly A."/>
            <person name="Brown D.W."/>
            <person name="Lee T."/>
            <person name="Vaughan M.M."/>
            <person name="Alexander N.J."/>
            <person name="Busman M."/>
            <person name="Gutierrez S."/>
        </authorList>
    </citation>
    <scope>NUCLEOTIDE SEQUENCE [LARGE SCALE GENOMIC DNA]</scope>
    <source>
        <strain evidence="2 3">IBT 40837</strain>
    </source>
</reference>
<dbReference type="InterPro" id="IPR027417">
    <property type="entry name" value="P-loop_NTPase"/>
</dbReference>
<dbReference type="Proteomes" id="UP000266272">
    <property type="component" value="Unassembled WGS sequence"/>
</dbReference>
<dbReference type="OrthoDB" id="6513042at2759"/>
<feature type="domain" description="DNA2/NAM7 helicase helicase" evidence="1">
    <location>
        <begin position="36"/>
        <end position="113"/>
    </location>
</feature>
<dbReference type="EMBL" id="PXOA01000201">
    <property type="protein sequence ID" value="RFU78586.1"/>
    <property type="molecule type" value="Genomic_DNA"/>
</dbReference>
<gene>
    <name evidence="2" type="ORF">TARUN_3629</name>
</gene>
<evidence type="ECO:0000259" key="1">
    <source>
        <dbReference type="Pfam" id="PF13086"/>
    </source>
</evidence>
<comment type="caution">
    <text evidence="2">The sequence shown here is derived from an EMBL/GenBank/DDBJ whole genome shotgun (WGS) entry which is preliminary data.</text>
</comment>
<protein>
    <recommendedName>
        <fullName evidence="1">DNA2/NAM7 helicase helicase domain-containing protein</fullName>
    </recommendedName>
</protein>
<organism evidence="2 3">
    <name type="scientific">Trichoderma arundinaceum</name>
    <dbReference type="NCBI Taxonomy" id="490622"/>
    <lineage>
        <taxon>Eukaryota</taxon>
        <taxon>Fungi</taxon>
        <taxon>Dikarya</taxon>
        <taxon>Ascomycota</taxon>
        <taxon>Pezizomycotina</taxon>
        <taxon>Sordariomycetes</taxon>
        <taxon>Hypocreomycetidae</taxon>
        <taxon>Hypocreales</taxon>
        <taxon>Hypocreaceae</taxon>
        <taxon>Trichoderma</taxon>
    </lineage>
</organism>
<evidence type="ECO:0000313" key="3">
    <source>
        <dbReference type="Proteomes" id="UP000266272"/>
    </source>
</evidence>
<dbReference type="Gene3D" id="3.40.50.300">
    <property type="entry name" value="P-loop containing nucleotide triphosphate hydrolases"/>
    <property type="match status" value="1"/>
</dbReference>
<dbReference type="InterPro" id="IPR041677">
    <property type="entry name" value="DNA2/NAM7_AAA_11"/>
</dbReference>
<keyword evidence="3" id="KW-1185">Reference proteome</keyword>
<name>A0A395NR87_TRIAR</name>
<sequence length="129" mass="14599">MGREHHRLAQQQRHEYYHRLMATETQAPSSTCAATEDYRPLRCLVTSLYRDVLAEADFVATTPVAASGSFATLFRPEIIFMDEAPHARELTTLIPMAYFDPLAWIFTGDVKQTPLSIAATLRVTQNRRG</sequence>
<proteinExistence type="predicted"/>
<dbReference type="AlphaFoldDB" id="A0A395NR87"/>